<keyword evidence="1" id="KW-0732">Signal</keyword>
<gene>
    <name evidence="2" type="ORF">AALO_G00074910</name>
</gene>
<organism evidence="2 3">
    <name type="scientific">Alosa alosa</name>
    <name type="common">allis shad</name>
    <dbReference type="NCBI Taxonomy" id="278164"/>
    <lineage>
        <taxon>Eukaryota</taxon>
        <taxon>Metazoa</taxon>
        <taxon>Chordata</taxon>
        <taxon>Craniata</taxon>
        <taxon>Vertebrata</taxon>
        <taxon>Euteleostomi</taxon>
        <taxon>Actinopterygii</taxon>
        <taxon>Neopterygii</taxon>
        <taxon>Teleostei</taxon>
        <taxon>Clupei</taxon>
        <taxon>Clupeiformes</taxon>
        <taxon>Clupeoidei</taxon>
        <taxon>Clupeidae</taxon>
        <taxon>Alosa</taxon>
    </lineage>
</organism>
<feature type="chain" id="PRO_5043495984" description="Secreted protein" evidence="1">
    <location>
        <begin position="27"/>
        <end position="90"/>
    </location>
</feature>
<dbReference type="AlphaFoldDB" id="A0AAV6GWA4"/>
<reference evidence="2" key="1">
    <citation type="submission" date="2020-10" db="EMBL/GenBank/DDBJ databases">
        <title>Chromosome-scale genome assembly of the Allis shad, Alosa alosa.</title>
        <authorList>
            <person name="Margot Z."/>
            <person name="Christophe K."/>
            <person name="Cabau C."/>
            <person name="Louis A."/>
            <person name="Berthelot C."/>
            <person name="Parey E."/>
            <person name="Roest Crollius H."/>
            <person name="Montfort J."/>
            <person name="Robinson-Rechavi M."/>
            <person name="Bucao C."/>
            <person name="Bouchez O."/>
            <person name="Gislard M."/>
            <person name="Lluch J."/>
            <person name="Milhes M."/>
            <person name="Lampietro C."/>
            <person name="Lopez Roques C."/>
            <person name="Donnadieu C."/>
            <person name="Braasch I."/>
            <person name="Desvignes T."/>
            <person name="Postlethwait J."/>
            <person name="Bobe J."/>
            <person name="Guiguen Y."/>
        </authorList>
    </citation>
    <scope>NUCLEOTIDE SEQUENCE</scope>
    <source>
        <strain evidence="2">M-15738</strain>
        <tissue evidence="2">Blood</tissue>
    </source>
</reference>
<protein>
    <recommendedName>
        <fullName evidence="4">Secreted protein</fullName>
    </recommendedName>
</protein>
<evidence type="ECO:0000256" key="1">
    <source>
        <dbReference type="SAM" id="SignalP"/>
    </source>
</evidence>
<comment type="caution">
    <text evidence="2">The sequence shown here is derived from an EMBL/GenBank/DDBJ whole genome shotgun (WGS) entry which is preliminary data.</text>
</comment>
<evidence type="ECO:0000313" key="3">
    <source>
        <dbReference type="Proteomes" id="UP000823561"/>
    </source>
</evidence>
<dbReference type="EMBL" id="JADWDJ010000006">
    <property type="protein sequence ID" value="KAG5279175.1"/>
    <property type="molecule type" value="Genomic_DNA"/>
</dbReference>
<keyword evidence="3" id="KW-1185">Reference proteome</keyword>
<feature type="signal peptide" evidence="1">
    <location>
        <begin position="1"/>
        <end position="26"/>
    </location>
</feature>
<accession>A0AAV6GWA4</accession>
<evidence type="ECO:0008006" key="4">
    <source>
        <dbReference type="Google" id="ProtNLM"/>
    </source>
</evidence>
<evidence type="ECO:0000313" key="2">
    <source>
        <dbReference type="EMBL" id="KAG5279175.1"/>
    </source>
</evidence>
<name>A0AAV6GWA4_9TELE</name>
<dbReference type="Proteomes" id="UP000823561">
    <property type="component" value="Chromosome 6"/>
</dbReference>
<proteinExistence type="predicted"/>
<sequence length="90" mass="9452">MATTTPGGALCSVVLMTMCSPGLLVSTCVKLANLLRTCQQWINGPRLLQAPHTHSSRLGLISAWLCFSYDVHLPLPADASGKRGASSTVA</sequence>